<sequence length="232" mass="26028">MENGEEVDSNKKVESAEGGEIVESVEAPKNMESGHSVEGSERGENGESKVGKQASKRRVESVDSVKSAKNVENKDTVESVGSTEYLEGVDTMASSEGDFDGYKPRKRETTRMKYLQVFVGATEFSAVRTVSRKIRVPLANAIAKPDTVDGYHMRDRKAKQGAKLMFKRWGETLAMDFTHGTNSLGYHLDAKVVLCQFHAIAYWKMVMKRSTFRLTISQQEGLIELMTRLLYW</sequence>
<evidence type="ECO:0000313" key="2">
    <source>
        <dbReference type="EMBL" id="ETL27860.1"/>
    </source>
</evidence>
<dbReference type="AlphaFoldDB" id="W2I133"/>
<dbReference type="EMBL" id="KI675848">
    <property type="protein sequence ID" value="ETL27860.1"/>
    <property type="molecule type" value="Genomic_DNA"/>
</dbReference>
<protein>
    <submittedName>
        <fullName evidence="2">Uncharacterized protein</fullName>
    </submittedName>
</protein>
<feature type="region of interest" description="Disordered" evidence="1">
    <location>
        <begin position="1"/>
        <end position="76"/>
    </location>
</feature>
<accession>W2I133</accession>
<gene>
    <name evidence="2" type="ORF">L916_18657</name>
</gene>
<proteinExistence type="predicted"/>
<feature type="compositionally biased region" description="Basic and acidic residues" evidence="1">
    <location>
        <begin position="38"/>
        <end position="50"/>
    </location>
</feature>
<evidence type="ECO:0000256" key="1">
    <source>
        <dbReference type="SAM" id="MobiDB-lite"/>
    </source>
</evidence>
<organism evidence="2">
    <name type="scientific">Phytophthora nicotianae</name>
    <name type="common">Potato buckeye rot agent</name>
    <name type="synonym">Phytophthora parasitica</name>
    <dbReference type="NCBI Taxonomy" id="4792"/>
    <lineage>
        <taxon>Eukaryota</taxon>
        <taxon>Sar</taxon>
        <taxon>Stramenopiles</taxon>
        <taxon>Oomycota</taxon>
        <taxon>Peronosporomycetes</taxon>
        <taxon>Peronosporales</taxon>
        <taxon>Peronosporaceae</taxon>
        <taxon>Phytophthora</taxon>
    </lineage>
</organism>
<dbReference type="Proteomes" id="UP000053864">
    <property type="component" value="Unassembled WGS sequence"/>
</dbReference>
<reference evidence="2" key="1">
    <citation type="submission" date="2013-11" db="EMBL/GenBank/DDBJ databases">
        <title>The Genome Sequence of Phytophthora parasitica CJ05E6.</title>
        <authorList>
            <consortium name="The Broad Institute Genomics Platform"/>
            <person name="Russ C."/>
            <person name="Tyler B."/>
            <person name="Panabieres F."/>
            <person name="Shan W."/>
            <person name="Tripathy S."/>
            <person name="Grunwald N."/>
            <person name="Machado M."/>
            <person name="Johnson C.S."/>
            <person name="Arredondo F."/>
            <person name="Hong C."/>
            <person name="Coffey M."/>
            <person name="Young S.K."/>
            <person name="Zeng Q."/>
            <person name="Gargeya S."/>
            <person name="Fitzgerald M."/>
            <person name="Abouelleil A."/>
            <person name="Alvarado L."/>
            <person name="Chapman S.B."/>
            <person name="Gainer-Dewar J."/>
            <person name="Goldberg J."/>
            <person name="Griggs A."/>
            <person name="Gujja S."/>
            <person name="Hansen M."/>
            <person name="Howarth C."/>
            <person name="Imamovic A."/>
            <person name="Ireland A."/>
            <person name="Larimer J."/>
            <person name="McCowan C."/>
            <person name="Murphy C."/>
            <person name="Pearson M."/>
            <person name="Poon T.W."/>
            <person name="Priest M."/>
            <person name="Roberts A."/>
            <person name="Saif S."/>
            <person name="Shea T."/>
            <person name="Sykes S."/>
            <person name="Wortman J."/>
            <person name="Nusbaum C."/>
            <person name="Birren B."/>
        </authorList>
    </citation>
    <scope>NUCLEOTIDE SEQUENCE [LARGE SCALE GENOMIC DNA]</scope>
    <source>
        <strain evidence="2">CJ05E6</strain>
    </source>
</reference>
<dbReference type="VEuPathDB" id="FungiDB:PPTG_21772"/>
<name>W2I133_PHYNI</name>
<dbReference type="VEuPathDB" id="FungiDB:PPTG_05427"/>